<organism evidence="1 2">
    <name type="scientific">Prevotella communis</name>
    <dbReference type="NCBI Taxonomy" id="2913614"/>
    <lineage>
        <taxon>Bacteria</taxon>
        <taxon>Pseudomonadati</taxon>
        <taxon>Bacteroidota</taxon>
        <taxon>Bacteroidia</taxon>
        <taxon>Bacteroidales</taxon>
        <taxon>Prevotellaceae</taxon>
        <taxon>Prevotella</taxon>
    </lineage>
</organism>
<protein>
    <submittedName>
        <fullName evidence="1">Uncharacterized protein</fullName>
    </submittedName>
</protein>
<proteinExistence type="predicted"/>
<dbReference type="EMBL" id="FNCQ01000010">
    <property type="protein sequence ID" value="SDG81051.1"/>
    <property type="molecule type" value="Genomic_DNA"/>
</dbReference>
<accession>A0A1G7XA84</accession>
<reference evidence="2" key="1">
    <citation type="submission" date="2016-10" db="EMBL/GenBank/DDBJ databases">
        <authorList>
            <person name="Varghese N."/>
            <person name="Submissions S."/>
        </authorList>
    </citation>
    <scope>NUCLEOTIDE SEQUENCE [LARGE SCALE GENOMIC DNA]</scope>
    <source>
        <strain evidence="2">BP1-148</strain>
    </source>
</reference>
<sequence>MKIWNLFKREKRQVEHRIFSCSIHDDVEILGQVFHGLQDIDAHVEMVKYEGSSREPWDYKPEKNGKVHVGEMLMRYPCFDSSDYLYENRSYQNFILRDRPITSSDMIRLEQLPSHIDALRIDASVPEDMLPMVYYVGDGDTMIVAV</sequence>
<name>A0A1G7XA84_9BACT</name>
<dbReference type="Proteomes" id="UP000198779">
    <property type="component" value="Unassembled WGS sequence"/>
</dbReference>
<dbReference type="RefSeq" id="WP_091817846.1">
    <property type="nucleotide sequence ID" value="NZ_FNCQ01000010.1"/>
</dbReference>
<evidence type="ECO:0000313" key="2">
    <source>
        <dbReference type="Proteomes" id="UP000198779"/>
    </source>
</evidence>
<dbReference type="STRING" id="645274.SAMN04487901_11024"/>
<gene>
    <name evidence="1" type="ORF">SAMN04487901_11024</name>
</gene>
<evidence type="ECO:0000313" key="1">
    <source>
        <dbReference type="EMBL" id="SDG81051.1"/>
    </source>
</evidence>
<dbReference type="AlphaFoldDB" id="A0A1G7XA84"/>
<keyword evidence="2" id="KW-1185">Reference proteome</keyword>